<dbReference type="GeneID" id="40926102"/>
<dbReference type="KEGG" id="llo:LLO_1881"/>
<feature type="domain" description="SidC N-terminal" evidence="1">
    <location>
        <begin position="4"/>
        <end position="464"/>
    </location>
</feature>
<dbReference type="Proteomes" id="UP000001060">
    <property type="component" value="Chromosome"/>
</dbReference>
<dbReference type="EMBL" id="FN650140">
    <property type="protein sequence ID" value="CBJ12259.1"/>
    <property type="molecule type" value="Genomic_DNA"/>
</dbReference>
<keyword evidence="3" id="KW-1185">Reference proteome</keyword>
<dbReference type="HOGENOM" id="CLU_019014_0_0_6"/>
<dbReference type="Pfam" id="PF18219">
    <property type="entry name" value="SidC_N"/>
    <property type="match status" value="1"/>
</dbReference>
<evidence type="ECO:0000313" key="2">
    <source>
        <dbReference type="EMBL" id="CBJ12259.1"/>
    </source>
</evidence>
<accession>D3HTL7</accession>
<dbReference type="eggNOG" id="COG0497">
    <property type="taxonomic scope" value="Bacteria"/>
</dbReference>
<name>D3HTL7_LEGLN</name>
<reference evidence="2 3" key="1">
    <citation type="journal article" date="2010" name="PLoS Genet.">
        <title>Analysis of the Legionella longbeachae genome and transcriptome uncovers unique strategies to cause Legionnaires' disease.</title>
        <authorList>
            <person name="Cazalet C."/>
            <person name="Gomez-Valero L."/>
            <person name="Rusniok C."/>
            <person name="Lomma M."/>
            <person name="Dervins-Ravault D."/>
            <person name="Newton H."/>
            <person name="Sansom F."/>
            <person name="Jarraud S."/>
            <person name="Zidane N."/>
            <person name="Ma L."/>
            <person name="Bouchier C."/>
            <person name="Etienne J."/>
            <person name="Hartland E."/>
            <person name="Buchrieser C."/>
        </authorList>
    </citation>
    <scope>NUCLEOTIDE SEQUENCE [LARGE SCALE GENOMIC DNA]</scope>
    <source>
        <strain evidence="2 3">NSW150</strain>
    </source>
</reference>
<dbReference type="AlphaFoldDB" id="D3HTL7"/>
<gene>
    <name evidence="2" type="ordered locus">LLO_1881</name>
</gene>
<dbReference type="RefSeq" id="WP_003636925.1">
    <property type="nucleotide sequence ID" value="NC_013861.1"/>
</dbReference>
<dbReference type="InterPro" id="IPR041264">
    <property type="entry name" value="SidC_N"/>
</dbReference>
<sequence>MIELPLREPRNPRYLYIGPDNTLHVFMPIVGGTSIGTDNTCKAVYSLQEFFGKGSNSNLQTTLKSELLAYQEALEHDLGLLGSETLLAHQKQERLTQIKAYLEVLKNLEHHSELNCLNSGFPSYPRPLESMMQSRARANVYSMVLRPTQEDGYLRLESANPVFSVAHKSVARNIMATVSALQEALIQAYTPLRLEPKGLKYKAMRETMKQSSISRAPVDFGRLRDVFQKRLQILMDDKSIDLTHTPDGTLVDQAYLDKAMVFNAQTTTPKEYMNALLGFCVPQLFATTLESPFDTLEHAERWSVATQFLLGLINIHGVTQGHLNPETNWGWILDEHPDLSQSLAQTLAKAQQTKDSIESVCLAWINAHAHELKLNRSFNPQDLKQIKEDFATLYTQIEDSPHFDEFLVFRRDRKGDFVTHQASICTSFATFACHPLLGLPIEVTQPLERAQAALGTLGTQIPHNPMSEKKITLDVAKMSLPEVQDLYERIATYKDPKVKAKLHAQLKQERPDFKPQINAKQFLQCVAFGQQNDAEALLKEDTDRAQELLLADNMSFTDYSGRIFTCTAYEYAYWAKDTHMCRMLEKYMDNTTKHDLLQRVQRIEELVGEGLFKAPRGLTYTQNGEEHHSAHFDLTPLKQALKTYIDAYDQSPKQTDAEWEALDTLWVKVGLPQRDVPAHIAQEYCHPNRSFVEVSNNPSLLGATNPNNLMRQLKFYNWDTGATDSWFTPGSYSSNSGLGFSFAILRNFRSGGGRAAGRGRVGAPRADLAAIEALDKARTDDLKQTLANLVAPSSLQVDPFSAS</sequence>
<dbReference type="OrthoDB" id="5653210at2"/>
<dbReference type="STRING" id="661367.LLO_1881"/>
<protein>
    <recommendedName>
        <fullName evidence="1">SidC N-terminal domain-containing protein</fullName>
    </recommendedName>
</protein>
<proteinExistence type="predicted"/>
<evidence type="ECO:0000259" key="1">
    <source>
        <dbReference type="Pfam" id="PF18219"/>
    </source>
</evidence>
<evidence type="ECO:0000313" key="3">
    <source>
        <dbReference type="Proteomes" id="UP000001060"/>
    </source>
</evidence>
<organism evidence="2 3">
    <name type="scientific">Legionella longbeachae serogroup 1 (strain NSW150)</name>
    <dbReference type="NCBI Taxonomy" id="661367"/>
    <lineage>
        <taxon>Bacteria</taxon>
        <taxon>Pseudomonadati</taxon>
        <taxon>Pseudomonadota</taxon>
        <taxon>Gammaproteobacteria</taxon>
        <taxon>Legionellales</taxon>
        <taxon>Legionellaceae</taxon>
        <taxon>Legionella</taxon>
    </lineage>
</organism>